<dbReference type="InterPro" id="IPR032179">
    <property type="entry name" value="Cry22Aa_Ig-like"/>
</dbReference>
<evidence type="ECO:0000256" key="1">
    <source>
        <dbReference type="SAM" id="SignalP"/>
    </source>
</evidence>
<protein>
    <submittedName>
        <fullName evidence="3">DUF5011 domain-containing protein</fullName>
    </submittedName>
</protein>
<evidence type="ECO:0000259" key="2">
    <source>
        <dbReference type="Pfam" id="PF16403"/>
    </source>
</evidence>
<dbReference type="InterPro" id="IPR013783">
    <property type="entry name" value="Ig-like_fold"/>
</dbReference>
<keyword evidence="1" id="KW-0732">Signal</keyword>
<feature type="domain" description="Pesticidal crystal protein Cry22Aa Ig-like" evidence="2">
    <location>
        <begin position="43"/>
        <end position="111"/>
    </location>
</feature>
<organism evidence="3 4">
    <name type="scientific">Hymenobacter nivis</name>
    <dbReference type="NCBI Taxonomy" id="1850093"/>
    <lineage>
        <taxon>Bacteria</taxon>
        <taxon>Pseudomonadati</taxon>
        <taxon>Bacteroidota</taxon>
        <taxon>Cytophagia</taxon>
        <taxon>Cytophagales</taxon>
        <taxon>Hymenobacteraceae</taxon>
        <taxon>Hymenobacter</taxon>
    </lineage>
</organism>
<name>A0A502H027_9BACT</name>
<gene>
    <name evidence="3" type="ORF">EAH73_04580</name>
</gene>
<feature type="signal peptide" evidence="1">
    <location>
        <begin position="1"/>
        <end position="22"/>
    </location>
</feature>
<reference evidence="3 4" key="1">
    <citation type="journal article" date="2019" name="Environ. Microbiol.">
        <title>Species interactions and distinct microbial communities in high Arctic permafrost affected cryosols are associated with the CH4 and CO2 gas fluxes.</title>
        <authorList>
            <person name="Altshuler I."/>
            <person name="Hamel J."/>
            <person name="Turney S."/>
            <person name="Magnuson E."/>
            <person name="Levesque R."/>
            <person name="Greer C."/>
            <person name="Whyte L.G."/>
        </authorList>
    </citation>
    <scope>NUCLEOTIDE SEQUENCE [LARGE SCALE GENOMIC DNA]</scope>
    <source>
        <strain evidence="3 4">S9.2P</strain>
    </source>
</reference>
<feature type="chain" id="PRO_5021210884" evidence="1">
    <location>
        <begin position="23"/>
        <end position="220"/>
    </location>
</feature>
<proteinExistence type="predicted"/>
<dbReference type="PROSITE" id="PS51257">
    <property type="entry name" value="PROKAR_LIPOPROTEIN"/>
    <property type="match status" value="1"/>
</dbReference>
<dbReference type="Pfam" id="PF16403">
    <property type="entry name" value="Bact_surface_Ig-like"/>
    <property type="match status" value="1"/>
</dbReference>
<dbReference type="Gene3D" id="2.60.40.10">
    <property type="entry name" value="Immunoglobulins"/>
    <property type="match status" value="1"/>
</dbReference>
<dbReference type="Proteomes" id="UP000317646">
    <property type="component" value="Unassembled WGS sequence"/>
</dbReference>
<dbReference type="AlphaFoldDB" id="A0A502H027"/>
<comment type="caution">
    <text evidence="3">The sequence shown here is derived from an EMBL/GenBank/DDBJ whole genome shotgun (WGS) entry which is preliminary data.</text>
</comment>
<dbReference type="EMBL" id="RCYZ01000002">
    <property type="protein sequence ID" value="TPG67022.1"/>
    <property type="molecule type" value="Genomic_DNA"/>
</dbReference>
<accession>A0A502H027</accession>
<sequence length="220" mass="23089">MKAMRKLALSLFGLAAAASSLAFSGCKKDETDNISRVKDYAGITLAGNEYYVINVGETFTEPGVTANLGGQPLTPTINNPVNSAKPGIYVIQYKGANTEGDTIARSRTVIVTDPAVNNLDQSGTFARSGFDASPVTKVGTKGLYKLDNFGFSTSPNLFPAYFVQIDATHIVVPGQTIPGLGYTTFTSVAGTFTAGKLTSIAYAIRAPAIFGSTVRAAVRQ</sequence>
<evidence type="ECO:0000313" key="4">
    <source>
        <dbReference type="Proteomes" id="UP000317646"/>
    </source>
</evidence>
<evidence type="ECO:0000313" key="3">
    <source>
        <dbReference type="EMBL" id="TPG67022.1"/>
    </source>
</evidence>
<keyword evidence="4" id="KW-1185">Reference proteome</keyword>